<sequence length="82" mass="9059">MDYFLVEESIIKREGEFTLNLAADVENFTALPAGYEIARQAEKRWVVQARAPYILFPNAGVATGQRAGLLLRAAALRLPQPA</sequence>
<dbReference type="Proteomes" id="UP000251088">
    <property type="component" value="Unassembled WGS sequence"/>
</dbReference>
<evidence type="ECO:0000313" key="2">
    <source>
        <dbReference type="EMBL" id="SQC14136.1"/>
    </source>
</evidence>
<accession>A0A2X3CQV9</accession>
<gene>
    <name evidence="2" type="primary">astE_2</name>
    <name evidence="2" type="ORF">NCTC9128_02218</name>
</gene>
<reference evidence="2 3" key="1">
    <citation type="submission" date="2018-06" db="EMBL/GenBank/DDBJ databases">
        <authorList>
            <consortium name="Pathogen Informatics"/>
            <person name="Doyle S."/>
        </authorList>
    </citation>
    <scope>NUCLEOTIDE SEQUENCE [LARGE SCALE GENOMIC DNA]</scope>
    <source>
        <strain evidence="2 3">NCTC9128</strain>
    </source>
</reference>
<dbReference type="SUPFAM" id="SSF53187">
    <property type="entry name" value="Zn-dependent exopeptidases"/>
    <property type="match status" value="1"/>
</dbReference>
<dbReference type="AlphaFoldDB" id="A0A2X3CQV9"/>
<organism evidence="2 3">
    <name type="scientific">Klebsiella pneumoniae</name>
    <dbReference type="NCBI Taxonomy" id="573"/>
    <lineage>
        <taxon>Bacteria</taxon>
        <taxon>Pseudomonadati</taxon>
        <taxon>Pseudomonadota</taxon>
        <taxon>Gammaproteobacteria</taxon>
        <taxon>Enterobacterales</taxon>
        <taxon>Enterobacteriaceae</taxon>
        <taxon>Klebsiella/Raoultella group</taxon>
        <taxon>Klebsiella</taxon>
        <taxon>Klebsiella pneumoniae complex</taxon>
    </lineage>
</organism>
<proteinExistence type="predicted"/>
<name>A0A2X3CQV9_KLEPN</name>
<dbReference type="GO" id="GO:0009017">
    <property type="term" value="F:succinylglutamate desuccinylase activity"/>
    <property type="evidence" value="ECO:0007669"/>
    <property type="project" value="UniProtKB-EC"/>
</dbReference>
<keyword evidence="2" id="KW-0378">Hydrolase</keyword>
<evidence type="ECO:0000313" key="3">
    <source>
        <dbReference type="Proteomes" id="UP000251088"/>
    </source>
</evidence>
<feature type="domain" description="AstE/AspA barrel-sandwich hybrid" evidence="1">
    <location>
        <begin position="1"/>
        <end position="72"/>
    </location>
</feature>
<evidence type="ECO:0000259" key="1">
    <source>
        <dbReference type="Pfam" id="PF04952"/>
    </source>
</evidence>
<dbReference type="Gene3D" id="2.40.50.630">
    <property type="match status" value="1"/>
</dbReference>
<dbReference type="Pfam" id="PF04952">
    <property type="entry name" value="AstE_AspA_hybrid"/>
    <property type="match status" value="1"/>
</dbReference>
<dbReference type="EC" id="3.5.1.96" evidence="2"/>
<dbReference type="InterPro" id="IPR007036">
    <property type="entry name" value="Aste_AspA_hybrid_dom"/>
</dbReference>
<protein>
    <submittedName>
        <fullName evidence="2">Succinylglutamate desuccinylase</fullName>
        <ecNumber evidence="2">3.5.1.96</ecNumber>
    </submittedName>
</protein>
<dbReference type="EMBL" id="UAWN01000011">
    <property type="protein sequence ID" value="SQC14136.1"/>
    <property type="molecule type" value="Genomic_DNA"/>
</dbReference>